<dbReference type="Proteomes" id="UP000448943">
    <property type="component" value="Unassembled WGS sequence"/>
</dbReference>
<dbReference type="EMBL" id="SIJB01000032">
    <property type="protein sequence ID" value="NBI30424.1"/>
    <property type="molecule type" value="Genomic_DNA"/>
</dbReference>
<name>A0A6N9Q720_9BACL</name>
<keyword evidence="1" id="KW-1133">Transmembrane helix</keyword>
<comment type="caution">
    <text evidence="2">The sequence shown here is derived from an EMBL/GenBank/DDBJ whole genome shotgun (WGS) entry which is preliminary data.</text>
</comment>
<gene>
    <name evidence="2" type="ORF">ERL59_15855</name>
</gene>
<proteinExistence type="predicted"/>
<reference evidence="2 3" key="1">
    <citation type="submission" date="2019-01" db="EMBL/GenBank/DDBJ databases">
        <title>Chengkuizengella sp. nov., isolated from deep-sea sediment of East Pacific Ocean.</title>
        <authorList>
            <person name="Yang J."/>
            <person name="Lai Q."/>
            <person name="Shao Z."/>
        </authorList>
    </citation>
    <scope>NUCLEOTIDE SEQUENCE [LARGE SCALE GENOMIC DNA]</scope>
    <source>
        <strain evidence="2 3">YPA3-1-1</strain>
    </source>
</reference>
<accession>A0A6N9Q720</accession>
<feature type="transmembrane region" description="Helical" evidence="1">
    <location>
        <begin position="6"/>
        <end position="27"/>
    </location>
</feature>
<dbReference type="InterPro" id="IPR021338">
    <property type="entry name" value="DUF2953"/>
</dbReference>
<evidence type="ECO:0000313" key="2">
    <source>
        <dbReference type="EMBL" id="NBI30424.1"/>
    </source>
</evidence>
<organism evidence="2 3">
    <name type="scientific">Chengkuizengella marina</name>
    <dbReference type="NCBI Taxonomy" id="2507566"/>
    <lineage>
        <taxon>Bacteria</taxon>
        <taxon>Bacillati</taxon>
        <taxon>Bacillota</taxon>
        <taxon>Bacilli</taxon>
        <taxon>Bacillales</taxon>
        <taxon>Paenibacillaceae</taxon>
        <taxon>Chengkuizengella</taxon>
    </lineage>
</organism>
<protein>
    <submittedName>
        <fullName evidence="2">DUF2953 domain-containing protein</fullName>
    </submittedName>
</protein>
<evidence type="ECO:0000256" key="1">
    <source>
        <dbReference type="SAM" id="Phobius"/>
    </source>
</evidence>
<dbReference type="Pfam" id="PF11167">
    <property type="entry name" value="DUF2953"/>
    <property type="match status" value="1"/>
</dbReference>
<dbReference type="OrthoDB" id="1683589at2"/>
<keyword evidence="1" id="KW-0472">Membrane</keyword>
<keyword evidence="3" id="KW-1185">Reference proteome</keyword>
<sequence>MLWVWGLLFILFVLCLWVMISFIKIQISLKRIHKDDRFSVDVYLFRRLFHYQYEISLVEFRNAFDGVELKSKSSKKLAKSDSDGESLITPKNIWDYLKDARELVTHFIGFSKWLSQSMTYIHCTHLKWKTSVGIGGAPETAMLTGIIWGVNSNIISYFINKIKMNVRPELEVHPLYNKIDIYIDAECILKIRIAHAIYIAIHFMIRLLKAKGGFKTWKSILSKG</sequence>
<dbReference type="AlphaFoldDB" id="A0A6N9Q720"/>
<dbReference type="RefSeq" id="WP_160647236.1">
    <property type="nucleotide sequence ID" value="NZ_SIJB01000032.1"/>
</dbReference>
<keyword evidence="1" id="KW-0812">Transmembrane</keyword>
<evidence type="ECO:0000313" key="3">
    <source>
        <dbReference type="Proteomes" id="UP000448943"/>
    </source>
</evidence>